<dbReference type="OrthoDB" id="9788236at2"/>
<dbReference type="PANTHER" id="PTHR40661:SF3">
    <property type="entry name" value="FELS-1 PROPHAGE TRANSCRIPTIONAL REGULATOR"/>
    <property type="match status" value="1"/>
</dbReference>
<dbReference type="SMART" id="SM00530">
    <property type="entry name" value="HTH_XRE"/>
    <property type="match status" value="1"/>
</dbReference>
<keyword evidence="6" id="KW-1185">Reference proteome</keyword>
<dbReference type="InterPro" id="IPR015927">
    <property type="entry name" value="Peptidase_S24_S26A/B/C"/>
</dbReference>
<dbReference type="Gene3D" id="2.10.109.10">
    <property type="entry name" value="Umud Fragment, subunit A"/>
    <property type="match status" value="1"/>
</dbReference>
<evidence type="ECO:0000313" key="5">
    <source>
        <dbReference type="EMBL" id="TJZ73175.1"/>
    </source>
</evidence>
<dbReference type="CDD" id="cd06529">
    <property type="entry name" value="S24_LexA-like"/>
    <property type="match status" value="1"/>
</dbReference>
<dbReference type="InterPro" id="IPR001387">
    <property type="entry name" value="Cro/C1-type_HTH"/>
</dbReference>
<evidence type="ECO:0000256" key="3">
    <source>
        <dbReference type="ARBA" id="ARBA00023163"/>
    </source>
</evidence>
<keyword evidence="2" id="KW-0238">DNA-binding</keyword>
<evidence type="ECO:0000259" key="4">
    <source>
        <dbReference type="PROSITE" id="PS50943"/>
    </source>
</evidence>
<dbReference type="CDD" id="cd00093">
    <property type="entry name" value="HTH_XRE"/>
    <property type="match status" value="1"/>
</dbReference>
<keyword evidence="1" id="KW-0805">Transcription regulation</keyword>
<proteinExistence type="predicted"/>
<evidence type="ECO:0000313" key="6">
    <source>
        <dbReference type="Proteomes" id="UP000310016"/>
    </source>
</evidence>
<sequence>MTTFAERVRARRKDLGLTQQQVAQRAGLKQSTIATAESGRNTGSQHIAALAAALECRPLWLEQGTGPRTDAEAGAASPPSIRPVQVWENEEELAEEQYVFIPRLDVRASCGDGKLMWEIDLMGQRNAFRKAWADRLEISPEHSATLVAEGDSMEPRICDGDSLVVDYRKSDIRDGKVYALIWQGEFYIKRLLKEAGGGVVLHSDNEAKYPARRIPAEHLDELQIIGRIVAVSGGM</sequence>
<dbReference type="InterPro" id="IPR039418">
    <property type="entry name" value="LexA-like"/>
</dbReference>
<dbReference type="PROSITE" id="PS50943">
    <property type="entry name" value="HTH_CROC1"/>
    <property type="match status" value="1"/>
</dbReference>
<dbReference type="InterPro" id="IPR010982">
    <property type="entry name" value="Lambda_DNA-bd_dom_sf"/>
</dbReference>
<dbReference type="Pfam" id="PF00717">
    <property type="entry name" value="Peptidase_S24"/>
    <property type="match status" value="1"/>
</dbReference>
<dbReference type="EMBL" id="SUMF01000011">
    <property type="protein sequence ID" value="TJZ73175.1"/>
    <property type="molecule type" value="Genomic_DNA"/>
</dbReference>
<gene>
    <name evidence="5" type="ORF">FAZ21_11190</name>
</gene>
<reference evidence="5 6" key="1">
    <citation type="submission" date="2019-04" db="EMBL/GenBank/DDBJ databases">
        <title>Chitiniphilus eburnea sp. nov., a novel chitinolytic bacterium isolated from aquaculture sludge.</title>
        <authorList>
            <person name="Sheng M."/>
        </authorList>
    </citation>
    <scope>NUCLEOTIDE SEQUENCE [LARGE SCALE GENOMIC DNA]</scope>
    <source>
        <strain evidence="5 6">HX-2-15</strain>
    </source>
</reference>
<dbReference type="InterPro" id="IPR036286">
    <property type="entry name" value="LexA/Signal_pep-like_sf"/>
</dbReference>
<dbReference type="Pfam" id="PF01381">
    <property type="entry name" value="HTH_3"/>
    <property type="match status" value="1"/>
</dbReference>
<dbReference type="GO" id="GO:0003677">
    <property type="term" value="F:DNA binding"/>
    <property type="evidence" value="ECO:0007669"/>
    <property type="project" value="UniProtKB-KW"/>
</dbReference>
<dbReference type="PANTHER" id="PTHR40661">
    <property type="match status" value="1"/>
</dbReference>
<dbReference type="SUPFAM" id="SSF51306">
    <property type="entry name" value="LexA/Signal peptidase"/>
    <property type="match status" value="1"/>
</dbReference>
<evidence type="ECO:0000256" key="1">
    <source>
        <dbReference type="ARBA" id="ARBA00023015"/>
    </source>
</evidence>
<dbReference type="AlphaFoldDB" id="A0A4U0PX94"/>
<name>A0A4U0PX94_9NEIS</name>
<accession>A0A4U0PX94</accession>
<feature type="domain" description="HTH cro/C1-type" evidence="4">
    <location>
        <begin position="8"/>
        <end position="61"/>
    </location>
</feature>
<comment type="caution">
    <text evidence="5">The sequence shown here is derived from an EMBL/GenBank/DDBJ whole genome shotgun (WGS) entry which is preliminary data.</text>
</comment>
<protein>
    <submittedName>
        <fullName evidence="5">Helix-turn-helix domain-containing protein</fullName>
    </submittedName>
</protein>
<keyword evidence="3" id="KW-0804">Transcription</keyword>
<organism evidence="5 6">
    <name type="scientific">Chitiniphilus eburneus</name>
    <dbReference type="NCBI Taxonomy" id="2571148"/>
    <lineage>
        <taxon>Bacteria</taxon>
        <taxon>Pseudomonadati</taxon>
        <taxon>Pseudomonadota</taxon>
        <taxon>Betaproteobacteria</taxon>
        <taxon>Neisseriales</taxon>
        <taxon>Chitinibacteraceae</taxon>
        <taxon>Chitiniphilus</taxon>
    </lineage>
</organism>
<dbReference type="SUPFAM" id="SSF47413">
    <property type="entry name" value="lambda repressor-like DNA-binding domains"/>
    <property type="match status" value="1"/>
</dbReference>
<evidence type="ECO:0000256" key="2">
    <source>
        <dbReference type="ARBA" id="ARBA00023125"/>
    </source>
</evidence>
<dbReference type="Proteomes" id="UP000310016">
    <property type="component" value="Unassembled WGS sequence"/>
</dbReference>
<dbReference type="Gene3D" id="1.10.260.40">
    <property type="entry name" value="lambda repressor-like DNA-binding domains"/>
    <property type="match status" value="1"/>
</dbReference>